<feature type="region of interest" description="Disordered" evidence="1">
    <location>
        <begin position="1"/>
        <end position="58"/>
    </location>
</feature>
<feature type="compositionally biased region" description="Polar residues" evidence="1">
    <location>
        <begin position="39"/>
        <end position="49"/>
    </location>
</feature>
<gene>
    <name evidence="2" type="ORF">LCGC14_1364510</name>
</gene>
<accession>A0A0F9KT95</accession>
<feature type="non-terminal residue" evidence="2">
    <location>
        <position position="1"/>
    </location>
</feature>
<reference evidence="2" key="1">
    <citation type="journal article" date="2015" name="Nature">
        <title>Complex archaea that bridge the gap between prokaryotes and eukaryotes.</title>
        <authorList>
            <person name="Spang A."/>
            <person name="Saw J.H."/>
            <person name="Jorgensen S.L."/>
            <person name="Zaremba-Niedzwiedzka K."/>
            <person name="Martijn J."/>
            <person name="Lind A.E."/>
            <person name="van Eijk R."/>
            <person name="Schleper C."/>
            <person name="Guy L."/>
            <person name="Ettema T.J."/>
        </authorList>
    </citation>
    <scope>NUCLEOTIDE SEQUENCE</scope>
</reference>
<proteinExistence type="predicted"/>
<comment type="caution">
    <text evidence="2">The sequence shown here is derived from an EMBL/GenBank/DDBJ whole genome shotgun (WGS) entry which is preliminary data.</text>
</comment>
<protein>
    <submittedName>
        <fullName evidence="2">Uncharacterized protein</fullName>
    </submittedName>
</protein>
<feature type="compositionally biased region" description="Polar residues" evidence="1">
    <location>
        <begin position="1"/>
        <end position="16"/>
    </location>
</feature>
<dbReference type="AlphaFoldDB" id="A0A0F9KT95"/>
<evidence type="ECO:0000313" key="2">
    <source>
        <dbReference type="EMBL" id="KKM77991.1"/>
    </source>
</evidence>
<name>A0A0F9KT95_9ZZZZ</name>
<sequence length="184" mass="19252">LQQQPQVAQLPFSQFGGQRGPLQGDTTGGIAFPDAGQDQPGTQPAQSPLSPFILPTGLSDDELDALLGTRPSGRIGGIDFRSFKSANGRSIFDTAAGIMPGQQQQQQQQQQQPQQQQVSSLPAGGIPFEGSGGFDKFNPVLAGGTSANNINQLQSPNLSASNLPFTPNPSLLEKNTRGGFFGGF</sequence>
<evidence type="ECO:0000256" key="1">
    <source>
        <dbReference type="SAM" id="MobiDB-lite"/>
    </source>
</evidence>
<feature type="compositionally biased region" description="Low complexity" evidence="1">
    <location>
        <begin position="102"/>
        <end position="117"/>
    </location>
</feature>
<dbReference type="EMBL" id="LAZR01008562">
    <property type="protein sequence ID" value="KKM77991.1"/>
    <property type="molecule type" value="Genomic_DNA"/>
</dbReference>
<feature type="region of interest" description="Disordered" evidence="1">
    <location>
        <begin position="94"/>
        <end position="135"/>
    </location>
</feature>
<organism evidence="2">
    <name type="scientific">marine sediment metagenome</name>
    <dbReference type="NCBI Taxonomy" id="412755"/>
    <lineage>
        <taxon>unclassified sequences</taxon>
        <taxon>metagenomes</taxon>
        <taxon>ecological metagenomes</taxon>
    </lineage>
</organism>